<evidence type="ECO:0000256" key="2">
    <source>
        <dbReference type="SAM" id="MobiDB-lite"/>
    </source>
</evidence>
<dbReference type="SUPFAM" id="SSF52540">
    <property type="entry name" value="P-loop containing nucleoside triphosphate hydrolases"/>
    <property type="match status" value="1"/>
</dbReference>
<dbReference type="EMBL" id="KL142421">
    <property type="protein sequence ID" value="KDR66658.1"/>
    <property type="molecule type" value="Genomic_DNA"/>
</dbReference>
<feature type="region of interest" description="Disordered" evidence="2">
    <location>
        <begin position="865"/>
        <end position="893"/>
    </location>
</feature>
<dbReference type="Gene3D" id="3.40.50.10810">
    <property type="entry name" value="Tandem AAA-ATPase domain"/>
    <property type="match status" value="1"/>
</dbReference>
<reference evidence="5" key="1">
    <citation type="journal article" date="2014" name="Proc. Natl. Acad. Sci. U.S.A.">
        <title>Extensive sampling of basidiomycete genomes demonstrates inadequacy of the white-rot/brown-rot paradigm for wood decay fungi.</title>
        <authorList>
            <person name="Riley R."/>
            <person name="Salamov A.A."/>
            <person name="Brown D.W."/>
            <person name="Nagy L.G."/>
            <person name="Floudas D."/>
            <person name="Held B.W."/>
            <person name="Levasseur A."/>
            <person name="Lombard V."/>
            <person name="Morin E."/>
            <person name="Otillar R."/>
            <person name="Lindquist E.A."/>
            <person name="Sun H."/>
            <person name="LaButti K.M."/>
            <person name="Schmutz J."/>
            <person name="Jabbour D."/>
            <person name="Luo H."/>
            <person name="Baker S.E."/>
            <person name="Pisabarro A.G."/>
            <person name="Walton J.D."/>
            <person name="Blanchette R.A."/>
            <person name="Henrissat B."/>
            <person name="Martin F."/>
            <person name="Cullen D."/>
            <person name="Hibbett D.S."/>
            <person name="Grigoriev I.V."/>
        </authorList>
    </citation>
    <scope>NUCLEOTIDE SEQUENCE [LARGE SCALE GENOMIC DNA]</scope>
    <source>
        <strain evidence="5">CBS 339.88</strain>
    </source>
</reference>
<dbReference type="PANTHER" id="PTHR10799">
    <property type="entry name" value="SNF2/RAD54 HELICASE FAMILY"/>
    <property type="match status" value="1"/>
</dbReference>
<accession>A0A067SIR5</accession>
<sequence length="971" mass="108735">MKQRLKTQFRMLAVHFRVNKSDLRESRSDIEGSVPRFIPGRIEHTADALENMSSWTDQDIDEIARQTEKKSLVQRAIHFAEKKWSKISQNFVTRLRGSGEAHQEASPRSEVESCGTPILPSVEVVGGGSLSLKAKGEAVHGPRTTDTWLQMIRPWLWEERLDIGEIVEEDILSDVVPSNIVSRQPSQRKAVDKAKTLLGQTELFKHFVDVKLPMPNTLLYVHDRKSEKQEDEWLLKDGEVGLSGDDQPFVFERLPSWMALLHHSELNGILAEEVQGRLTQPPNIGPRQNPPSHLLPRLLKHYHDLPGSHLVVVRKSTLQSCGHEFGQWTPNVNVVILTVTGTKEERANVIATRLIPQGFEVCMISYEICLIELLALKDPEGEVTVEEQKSKRSTILTARVKADVEKSLLPSSSSFFLFSRITEEKDSGTWLRSCARNPGLPTSRTNISSKTLAGCSSIILDKLLLSMKEKGSRALIFSQMSRIFGILEDYCLFRQYKYCLNDGSTSHEDHIAVIDDYNKPGSEKFILLTTRPGGLGFNLTTTDVVVLYDSDWYVPVTEEDMPDVLEQEWITAQEFIVQAEPLEDDDLEQKEEYIKGGFPDWSRRDFQQLVRVLETYERGADAITLAAKIQDRSRRKVLEGLPRGRGELGADLVQAVLNSVDSNCDTFAISHWKNLQPYLRLMCGLCNSCRWCSTKIPDDVAFAKKGVVLTSTDETLATPKPVELVNLFNRSHKVGLNFNRIFELEEGNSGERPTAQSQFIQGNGQKQIDLCHLLRLLSPRWQALKLPLLLPAFVAHHSNLYPVCSCPVYCVLVMHPRDPCFIPFIDQQLELGRSFSLHPNTILQNEENLPSPFLKRVDKQDAGKAAASASTLASGSPSFSSNRVRRPGSSGLPLRTVAAANSAERRSRSISTMPNFASDADYMPPSLSECIPADPTEIAQLSRGEEGTPATLTDFFLPFALALIGFRGSVS</sequence>
<dbReference type="GO" id="GO:0016787">
    <property type="term" value="F:hydrolase activity"/>
    <property type="evidence" value="ECO:0007669"/>
    <property type="project" value="UniProtKB-KW"/>
</dbReference>
<organism evidence="4 5">
    <name type="scientific">Galerina marginata (strain CBS 339.88)</name>
    <dbReference type="NCBI Taxonomy" id="685588"/>
    <lineage>
        <taxon>Eukaryota</taxon>
        <taxon>Fungi</taxon>
        <taxon>Dikarya</taxon>
        <taxon>Basidiomycota</taxon>
        <taxon>Agaricomycotina</taxon>
        <taxon>Agaricomycetes</taxon>
        <taxon>Agaricomycetidae</taxon>
        <taxon>Agaricales</taxon>
        <taxon>Agaricineae</taxon>
        <taxon>Strophariaceae</taxon>
        <taxon>Galerina</taxon>
    </lineage>
</organism>
<dbReference type="GO" id="GO:0005524">
    <property type="term" value="F:ATP binding"/>
    <property type="evidence" value="ECO:0007669"/>
    <property type="project" value="InterPro"/>
</dbReference>
<dbReference type="Gene3D" id="3.40.50.300">
    <property type="entry name" value="P-loop containing nucleotide triphosphate hydrolases"/>
    <property type="match status" value="1"/>
</dbReference>
<dbReference type="AlphaFoldDB" id="A0A067SIR5"/>
<dbReference type="OrthoDB" id="5857104at2759"/>
<dbReference type="InterPro" id="IPR049730">
    <property type="entry name" value="SNF2/RAD54-like_C"/>
</dbReference>
<protein>
    <recommendedName>
        <fullName evidence="3">Helicase C-terminal domain-containing protein</fullName>
    </recommendedName>
</protein>
<dbReference type="CDD" id="cd18793">
    <property type="entry name" value="SF2_C_SNF"/>
    <property type="match status" value="1"/>
</dbReference>
<evidence type="ECO:0000313" key="4">
    <source>
        <dbReference type="EMBL" id="KDR66658.1"/>
    </source>
</evidence>
<proteinExistence type="predicted"/>
<gene>
    <name evidence="4" type="ORF">GALMADRAFT_1359435</name>
</gene>
<dbReference type="InterPro" id="IPR027417">
    <property type="entry name" value="P-loop_NTPase"/>
</dbReference>
<evidence type="ECO:0000256" key="1">
    <source>
        <dbReference type="ARBA" id="ARBA00022801"/>
    </source>
</evidence>
<keyword evidence="1" id="KW-0378">Hydrolase</keyword>
<name>A0A067SIR5_GALM3</name>
<dbReference type="Proteomes" id="UP000027222">
    <property type="component" value="Unassembled WGS sequence"/>
</dbReference>
<dbReference type="PROSITE" id="PS51194">
    <property type="entry name" value="HELICASE_CTER"/>
    <property type="match status" value="1"/>
</dbReference>
<dbReference type="HOGENOM" id="CLU_305438_0_0_1"/>
<dbReference type="InterPro" id="IPR038718">
    <property type="entry name" value="SNF2-like_sf"/>
</dbReference>
<keyword evidence="5" id="KW-1185">Reference proteome</keyword>
<dbReference type="InterPro" id="IPR001650">
    <property type="entry name" value="Helicase_C-like"/>
</dbReference>
<dbReference type="STRING" id="685588.A0A067SIR5"/>
<feature type="compositionally biased region" description="Low complexity" evidence="2">
    <location>
        <begin position="865"/>
        <end position="881"/>
    </location>
</feature>
<dbReference type="Pfam" id="PF00271">
    <property type="entry name" value="Helicase_C"/>
    <property type="match status" value="1"/>
</dbReference>
<dbReference type="Gene3D" id="1.10.10.60">
    <property type="entry name" value="Homeodomain-like"/>
    <property type="match status" value="1"/>
</dbReference>
<evidence type="ECO:0000259" key="3">
    <source>
        <dbReference type="PROSITE" id="PS51194"/>
    </source>
</evidence>
<evidence type="ECO:0000313" key="5">
    <source>
        <dbReference type="Proteomes" id="UP000027222"/>
    </source>
</evidence>
<feature type="domain" description="Helicase C-terminal" evidence="3">
    <location>
        <begin position="459"/>
        <end position="617"/>
    </location>
</feature>